<sequence length="132" mass="13886">MRLVYLGLALTALTGCVVGPVYHAPSLQHGVGNEAVVDLGEKVGDVLVRTLDGQVLANEFTTLNGGWSAVRELHLPPGNHTLMGYVAKSGNTVSVTLTSNFEAGSHYKVQPRAVGYGVGYELVRVDVQGGQP</sequence>
<name>A0ABU1VN34_9GAMM</name>
<dbReference type="RefSeq" id="WP_310052990.1">
    <property type="nucleotide sequence ID" value="NZ_JAVDVW010000001.1"/>
</dbReference>
<accession>A0ABU1VN34</accession>
<organism evidence="1 2">
    <name type="scientific">Agrilutibacter niabensis</name>
    <dbReference type="NCBI Taxonomy" id="380628"/>
    <lineage>
        <taxon>Bacteria</taxon>
        <taxon>Pseudomonadati</taxon>
        <taxon>Pseudomonadota</taxon>
        <taxon>Gammaproteobacteria</taxon>
        <taxon>Lysobacterales</taxon>
        <taxon>Lysobacteraceae</taxon>
        <taxon>Agrilutibacter</taxon>
    </lineage>
</organism>
<evidence type="ECO:0000313" key="2">
    <source>
        <dbReference type="Proteomes" id="UP001267878"/>
    </source>
</evidence>
<gene>
    <name evidence="1" type="ORF">J2X04_001229</name>
</gene>
<dbReference type="EMBL" id="JAVDVW010000001">
    <property type="protein sequence ID" value="MDR7098882.1"/>
    <property type="molecule type" value="Genomic_DNA"/>
</dbReference>
<dbReference type="PROSITE" id="PS51257">
    <property type="entry name" value="PROKAR_LIPOPROTEIN"/>
    <property type="match status" value="1"/>
</dbReference>
<proteinExistence type="predicted"/>
<keyword evidence="2" id="KW-1185">Reference proteome</keyword>
<dbReference type="Proteomes" id="UP001267878">
    <property type="component" value="Unassembled WGS sequence"/>
</dbReference>
<evidence type="ECO:0000313" key="1">
    <source>
        <dbReference type="EMBL" id="MDR7098882.1"/>
    </source>
</evidence>
<reference evidence="1 2" key="1">
    <citation type="submission" date="2023-07" db="EMBL/GenBank/DDBJ databases">
        <title>Sorghum-associated microbial communities from plants grown in Nebraska, USA.</title>
        <authorList>
            <person name="Schachtman D."/>
        </authorList>
    </citation>
    <scope>NUCLEOTIDE SEQUENCE [LARGE SCALE GENOMIC DNA]</scope>
    <source>
        <strain evidence="1 2">BE187</strain>
    </source>
</reference>
<comment type="caution">
    <text evidence="1">The sequence shown here is derived from an EMBL/GenBank/DDBJ whole genome shotgun (WGS) entry which is preliminary data.</text>
</comment>
<protein>
    <submittedName>
        <fullName evidence="1">Uncharacterized protein</fullName>
    </submittedName>
</protein>